<gene>
    <name evidence="2" type="ORF">M407DRAFT_8380</name>
</gene>
<sequence>MVGIFKSLFAFLALFLAFVAAAPTTTTNAARFKQGLGPLKPKNLFTTIGGGNFGTTQDPSGATVIQTQLASLQPGNLDFVSPPYGGYPKLGFSSVSSSIGPGAPDVCYLVGSVGVSKHSPAVSTPDQSFTNGSQSEPTESAVWYLVDVATLEIAPQWVNSNGGLPTTYLAYFTALGYFFATGDPGTVASVFSPYGNNIPIRFNLDTVNVPA</sequence>
<feature type="chain" id="PRO_5002175677" evidence="1">
    <location>
        <begin position="22"/>
        <end position="211"/>
    </location>
</feature>
<dbReference type="AlphaFoldDB" id="A0A0C3KVJ9"/>
<accession>A0A0C3KVJ9</accession>
<feature type="signal peptide" evidence="1">
    <location>
        <begin position="1"/>
        <end position="21"/>
    </location>
</feature>
<dbReference type="Proteomes" id="UP000054248">
    <property type="component" value="Unassembled WGS sequence"/>
</dbReference>
<keyword evidence="1" id="KW-0732">Signal</keyword>
<keyword evidence="3" id="KW-1185">Reference proteome</keyword>
<organism evidence="2 3">
    <name type="scientific">Tulasnella calospora MUT 4182</name>
    <dbReference type="NCBI Taxonomy" id="1051891"/>
    <lineage>
        <taxon>Eukaryota</taxon>
        <taxon>Fungi</taxon>
        <taxon>Dikarya</taxon>
        <taxon>Basidiomycota</taxon>
        <taxon>Agaricomycotina</taxon>
        <taxon>Agaricomycetes</taxon>
        <taxon>Cantharellales</taxon>
        <taxon>Tulasnellaceae</taxon>
        <taxon>Tulasnella</taxon>
    </lineage>
</organism>
<evidence type="ECO:0000313" key="3">
    <source>
        <dbReference type="Proteomes" id="UP000054248"/>
    </source>
</evidence>
<reference evidence="3" key="2">
    <citation type="submission" date="2015-01" db="EMBL/GenBank/DDBJ databases">
        <title>Evolutionary Origins and Diversification of the Mycorrhizal Mutualists.</title>
        <authorList>
            <consortium name="DOE Joint Genome Institute"/>
            <consortium name="Mycorrhizal Genomics Consortium"/>
            <person name="Kohler A."/>
            <person name="Kuo A."/>
            <person name="Nagy L.G."/>
            <person name="Floudas D."/>
            <person name="Copeland A."/>
            <person name="Barry K.W."/>
            <person name="Cichocki N."/>
            <person name="Veneault-Fourrey C."/>
            <person name="LaButti K."/>
            <person name="Lindquist E.A."/>
            <person name="Lipzen A."/>
            <person name="Lundell T."/>
            <person name="Morin E."/>
            <person name="Murat C."/>
            <person name="Riley R."/>
            <person name="Ohm R."/>
            <person name="Sun H."/>
            <person name="Tunlid A."/>
            <person name="Henrissat B."/>
            <person name="Grigoriev I.V."/>
            <person name="Hibbett D.S."/>
            <person name="Martin F."/>
        </authorList>
    </citation>
    <scope>NUCLEOTIDE SEQUENCE [LARGE SCALE GENOMIC DNA]</scope>
    <source>
        <strain evidence="3">MUT 4182</strain>
    </source>
</reference>
<name>A0A0C3KVJ9_9AGAM</name>
<evidence type="ECO:0000313" key="2">
    <source>
        <dbReference type="EMBL" id="KIO25493.1"/>
    </source>
</evidence>
<dbReference type="OrthoDB" id="4584900at2759"/>
<dbReference type="HOGENOM" id="CLU_1305678_0_0_1"/>
<reference evidence="2 3" key="1">
    <citation type="submission" date="2014-04" db="EMBL/GenBank/DDBJ databases">
        <authorList>
            <consortium name="DOE Joint Genome Institute"/>
            <person name="Kuo A."/>
            <person name="Girlanda M."/>
            <person name="Perotto S."/>
            <person name="Kohler A."/>
            <person name="Nagy L.G."/>
            <person name="Floudas D."/>
            <person name="Copeland A."/>
            <person name="Barry K.W."/>
            <person name="Cichocki N."/>
            <person name="Veneault-Fourrey C."/>
            <person name="LaButti K."/>
            <person name="Lindquist E.A."/>
            <person name="Lipzen A."/>
            <person name="Lundell T."/>
            <person name="Morin E."/>
            <person name="Murat C."/>
            <person name="Sun H."/>
            <person name="Tunlid A."/>
            <person name="Henrissat B."/>
            <person name="Grigoriev I.V."/>
            <person name="Hibbett D.S."/>
            <person name="Martin F."/>
            <person name="Nordberg H.P."/>
            <person name="Cantor M.N."/>
            <person name="Hua S.X."/>
        </authorList>
    </citation>
    <scope>NUCLEOTIDE SEQUENCE [LARGE SCALE GENOMIC DNA]</scope>
    <source>
        <strain evidence="2 3">MUT 4182</strain>
    </source>
</reference>
<protein>
    <submittedName>
        <fullName evidence="2">Uncharacterized protein</fullName>
    </submittedName>
</protein>
<evidence type="ECO:0000256" key="1">
    <source>
        <dbReference type="SAM" id="SignalP"/>
    </source>
</evidence>
<proteinExistence type="predicted"/>
<dbReference type="EMBL" id="KN823041">
    <property type="protein sequence ID" value="KIO25493.1"/>
    <property type="molecule type" value="Genomic_DNA"/>
</dbReference>